<protein>
    <recommendedName>
        <fullName evidence="3">carboxylesterase</fullName>
        <ecNumber evidence="3">3.1.1.1</ecNumber>
    </recommendedName>
</protein>
<feature type="domain" description="Alpha/beta hydrolase fold-3" evidence="6">
    <location>
        <begin position="132"/>
        <end position="353"/>
    </location>
</feature>
<evidence type="ECO:0000256" key="1">
    <source>
        <dbReference type="ARBA" id="ARBA00010515"/>
    </source>
</evidence>
<evidence type="ECO:0000256" key="4">
    <source>
        <dbReference type="ARBA" id="ARBA00051142"/>
    </source>
</evidence>
<proteinExistence type="inferred from homology"/>
<dbReference type="EC" id="3.1.1.1" evidence="3"/>
<dbReference type="FunFam" id="3.40.50.1820:FF:000376">
    <property type="entry name" value="Probable carboxylesterase 12"/>
    <property type="match status" value="1"/>
</dbReference>
<reference evidence="8" key="1">
    <citation type="journal article" date="2013" name="Nat. Genet.">
        <title>The Capsella rubella genome and the genomic consequences of rapid mating system evolution.</title>
        <authorList>
            <person name="Slotte T."/>
            <person name="Hazzouri K.M."/>
            <person name="Agren J.A."/>
            <person name="Koenig D."/>
            <person name="Maumus F."/>
            <person name="Guo Y.L."/>
            <person name="Steige K."/>
            <person name="Platts A.E."/>
            <person name="Escobar J.S."/>
            <person name="Newman L.K."/>
            <person name="Wang W."/>
            <person name="Mandakova T."/>
            <person name="Vello E."/>
            <person name="Smith L.M."/>
            <person name="Henz S.R."/>
            <person name="Steffen J."/>
            <person name="Takuno S."/>
            <person name="Brandvain Y."/>
            <person name="Coop G."/>
            <person name="Andolfatto P."/>
            <person name="Hu T.T."/>
            <person name="Blanchette M."/>
            <person name="Clark R.M."/>
            <person name="Quesneville H."/>
            <person name="Nordborg M."/>
            <person name="Gaut B.S."/>
            <person name="Lysak M.A."/>
            <person name="Jenkins J."/>
            <person name="Grimwood J."/>
            <person name="Chapman J."/>
            <person name="Prochnik S."/>
            <person name="Shu S."/>
            <person name="Rokhsar D."/>
            <person name="Schmutz J."/>
            <person name="Weigel D."/>
            <person name="Wright S.I."/>
        </authorList>
    </citation>
    <scope>NUCLEOTIDE SEQUENCE [LARGE SCALE GENOMIC DNA]</scope>
    <source>
        <strain evidence="8">cv. Monte Gargano</strain>
    </source>
</reference>
<dbReference type="GO" id="GO:0106435">
    <property type="term" value="F:carboxylesterase activity"/>
    <property type="evidence" value="ECO:0007669"/>
    <property type="project" value="UniProtKB-EC"/>
</dbReference>
<evidence type="ECO:0000256" key="3">
    <source>
        <dbReference type="ARBA" id="ARBA00039155"/>
    </source>
</evidence>
<keyword evidence="8" id="KW-1185">Reference proteome</keyword>
<evidence type="ECO:0000259" key="6">
    <source>
        <dbReference type="Pfam" id="PF07859"/>
    </source>
</evidence>
<name>R0GSG6_9BRAS</name>
<accession>R0GSG6</accession>
<gene>
    <name evidence="7" type="ORF">CARUB_v10011237mg</name>
</gene>
<dbReference type="PANTHER" id="PTHR23024:SF507">
    <property type="entry name" value="CARBOXYLESTERASE 4, MITOCHONDRIAL-RELATED"/>
    <property type="match status" value="1"/>
</dbReference>
<dbReference type="SUPFAM" id="SSF53474">
    <property type="entry name" value="alpha/beta-Hydrolases"/>
    <property type="match status" value="1"/>
</dbReference>
<keyword evidence="2" id="KW-0378">Hydrolase</keyword>
<comment type="catalytic activity">
    <reaction evidence="4">
        <text>a carboxylic ester + H2O = an alcohol + a carboxylate + H(+)</text>
        <dbReference type="Rhea" id="RHEA:21164"/>
        <dbReference type="ChEBI" id="CHEBI:15377"/>
        <dbReference type="ChEBI" id="CHEBI:15378"/>
        <dbReference type="ChEBI" id="CHEBI:29067"/>
        <dbReference type="ChEBI" id="CHEBI:30879"/>
        <dbReference type="ChEBI" id="CHEBI:33308"/>
        <dbReference type="EC" id="3.1.1.1"/>
    </reaction>
</comment>
<dbReference type="InterPro" id="IPR050466">
    <property type="entry name" value="Carboxylest/Gibb_receptor"/>
</dbReference>
<dbReference type="STRING" id="81985.R0GSG6"/>
<dbReference type="OrthoDB" id="408631at2759"/>
<organism evidence="7 8">
    <name type="scientific">Capsella rubella</name>
    <dbReference type="NCBI Taxonomy" id="81985"/>
    <lineage>
        <taxon>Eukaryota</taxon>
        <taxon>Viridiplantae</taxon>
        <taxon>Streptophyta</taxon>
        <taxon>Embryophyta</taxon>
        <taxon>Tracheophyta</taxon>
        <taxon>Spermatophyta</taxon>
        <taxon>Magnoliopsida</taxon>
        <taxon>eudicotyledons</taxon>
        <taxon>Gunneridae</taxon>
        <taxon>Pentapetalae</taxon>
        <taxon>rosids</taxon>
        <taxon>malvids</taxon>
        <taxon>Brassicales</taxon>
        <taxon>Brassicaceae</taxon>
        <taxon>Camelineae</taxon>
        <taxon>Capsella</taxon>
    </lineage>
</organism>
<sequence length="375" mass="41564">MLRRIACSSSSLASQTLFFRLFRQIPRSYTSPTTIAFSGRNFSRLSTPTTLRCICSHSSSEIISEHPPFIRVYKDGRIERLAGTETVPASLNPQNDVVSKDVVYSPERNLSARLFLPHKTTQLSASSKLPLLIYFHGGAWIIESPFSPIYHNFLTEVVKSANCLAVSVQYRRAPEDPVPAAYEDAWSAIQWIASHSNGSGQEDWINKYADFDRVYLAGDSAGGNISHHMAMRAGKENLKPRIKGTVIVHPAFWGKDPVDEQDVQDREIRSGVAEVWEKIASPNSVDGVNDPWFNVVGSGSDFSGMGCDKVLVAVAGKDVFVRQGLAYAGKLKKSGWQGTVEVMEEEGEDHCFHLLNPSSENTPKFMKKFVEFISG</sequence>
<dbReference type="eggNOG" id="KOG1515">
    <property type="taxonomic scope" value="Eukaryota"/>
</dbReference>
<evidence type="ECO:0000313" key="7">
    <source>
        <dbReference type="EMBL" id="EOA38872.1"/>
    </source>
</evidence>
<dbReference type="InterPro" id="IPR013094">
    <property type="entry name" value="AB_hydrolase_3"/>
</dbReference>
<dbReference type="Proteomes" id="UP000029121">
    <property type="component" value="Unassembled WGS sequence"/>
</dbReference>
<evidence type="ECO:0000256" key="5">
    <source>
        <dbReference type="ARBA" id="ARBA00055703"/>
    </source>
</evidence>
<comment type="similarity">
    <text evidence="1">Belongs to the 'GDXG' lipolytic enzyme family.</text>
</comment>
<keyword evidence="2" id="KW-0719">Serine esterase</keyword>
<comment type="function">
    <text evidence="5">Carboxylesterase acting on esters with varying acyl chain length.</text>
</comment>
<dbReference type="AlphaFoldDB" id="R0GSG6"/>
<evidence type="ECO:0000313" key="8">
    <source>
        <dbReference type="Proteomes" id="UP000029121"/>
    </source>
</evidence>
<evidence type="ECO:0000256" key="2">
    <source>
        <dbReference type="ARBA" id="ARBA00022487"/>
    </source>
</evidence>
<dbReference type="EMBL" id="KB870805">
    <property type="protein sequence ID" value="EOA38872.1"/>
    <property type="molecule type" value="Genomic_DNA"/>
</dbReference>
<dbReference type="Gene3D" id="3.40.50.1820">
    <property type="entry name" value="alpha/beta hydrolase"/>
    <property type="match status" value="1"/>
</dbReference>
<dbReference type="Pfam" id="PF07859">
    <property type="entry name" value="Abhydrolase_3"/>
    <property type="match status" value="1"/>
</dbReference>
<dbReference type="InterPro" id="IPR029058">
    <property type="entry name" value="AB_hydrolase_fold"/>
</dbReference>
<dbReference type="KEGG" id="crb:17900107"/>
<dbReference type="PANTHER" id="PTHR23024">
    <property type="entry name" value="ARYLACETAMIDE DEACETYLASE"/>
    <property type="match status" value="1"/>
</dbReference>